<keyword evidence="5" id="KW-0732">Signal</keyword>
<feature type="domain" description="Glycoside hydrolase family 5 C-terminal" evidence="7">
    <location>
        <begin position="386"/>
        <end position="464"/>
    </location>
</feature>
<gene>
    <name evidence="8" type="ORF">FB566_3753</name>
</gene>
<dbReference type="SUPFAM" id="SSF51445">
    <property type="entry name" value="(Trans)glycosidases"/>
    <property type="match status" value="1"/>
</dbReference>
<feature type="domain" description="Glycoside hydrolase family 5" evidence="6">
    <location>
        <begin position="38"/>
        <end position="364"/>
    </location>
</feature>
<dbReference type="InterPro" id="IPR017853">
    <property type="entry name" value="GH"/>
</dbReference>
<evidence type="ECO:0000313" key="8">
    <source>
        <dbReference type="EMBL" id="TQL78175.1"/>
    </source>
</evidence>
<dbReference type="Pfam" id="PF00150">
    <property type="entry name" value="Cellulase"/>
    <property type="match status" value="1"/>
</dbReference>
<dbReference type="InterPro" id="IPR041036">
    <property type="entry name" value="GH5_C"/>
</dbReference>
<keyword evidence="2 4" id="KW-0378">Hydrolase</keyword>
<dbReference type="InterPro" id="IPR013780">
    <property type="entry name" value="Glyco_hydro_b"/>
</dbReference>
<dbReference type="RefSeq" id="WP_142042216.1">
    <property type="nucleotide sequence ID" value="NZ_JBHTGS010000001.1"/>
</dbReference>
<comment type="caution">
    <text evidence="8">The sequence shown here is derived from an EMBL/GenBank/DDBJ whole genome shotgun (WGS) entry which is preliminary data.</text>
</comment>
<dbReference type="OrthoDB" id="4771662at2"/>
<keyword evidence="3 4" id="KW-0326">Glycosidase</keyword>
<proteinExistence type="inferred from homology"/>
<feature type="signal peptide" evidence="5">
    <location>
        <begin position="1"/>
        <end position="20"/>
    </location>
</feature>
<dbReference type="InterPro" id="IPR052066">
    <property type="entry name" value="Glycosphingolipid_Hydrolases"/>
</dbReference>
<evidence type="ECO:0000256" key="4">
    <source>
        <dbReference type="RuleBase" id="RU361153"/>
    </source>
</evidence>
<dbReference type="InterPro" id="IPR001547">
    <property type="entry name" value="Glyco_hydro_5"/>
</dbReference>
<dbReference type="GO" id="GO:0000272">
    <property type="term" value="P:polysaccharide catabolic process"/>
    <property type="evidence" value="ECO:0007669"/>
    <property type="project" value="InterPro"/>
</dbReference>
<dbReference type="Gene3D" id="3.20.20.80">
    <property type="entry name" value="Glycosidases"/>
    <property type="match status" value="1"/>
</dbReference>
<sequence>MRRYLIGVIMLALIATGGVAAATRTGTPDITGFITDEHGRALILHGFNTASSAKSTPDAHPDFTEADLDRELRDMGTNFVRYLIQWRAVEPEPGVYDDDYLREVSQRVQWYAERGYHVMLDMHQDLYGGHITPEGDAGNGAPHWATIMDGLPVESQDQWEMYYLEPGVIRAFDNFWNTTGRHPELMEHYAAAWGHVAEYFADEPAVLGYDLMNEPWGGTLQGAAFETGPLATLYQSSIDRIRQHDPDSWIFVEPQAVGINWGLPSSLPRLDDPRDGDARIGYAPHLYPLPLDLGGRYDTDGDLIDTTMNWWLDNIQRTAQRLDAPILLGEFGYDATLPGTLDYIEATIRLTDENLMGWAYWSRDPGGWGPYTGDGVAQPLTSVLDRAYPRAVAGTPTLIDYQPDRLAVSFIGSPEVVAPTEIYLPTEFGSRPSASCGDCAVEWDDQRRILSVTTPAVATEQHIVVTR</sequence>
<evidence type="ECO:0000313" key="9">
    <source>
        <dbReference type="Proteomes" id="UP000317043"/>
    </source>
</evidence>
<dbReference type="Gene3D" id="2.60.40.1180">
    <property type="entry name" value="Golgi alpha-mannosidase II"/>
    <property type="match status" value="1"/>
</dbReference>
<accession>A0A543B010</accession>
<dbReference type="EMBL" id="VFOW01000001">
    <property type="protein sequence ID" value="TQL78175.1"/>
    <property type="molecule type" value="Genomic_DNA"/>
</dbReference>
<evidence type="ECO:0000259" key="7">
    <source>
        <dbReference type="Pfam" id="PF18564"/>
    </source>
</evidence>
<protein>
    <submittedName>
        <fullName evidence="8">Endoglycosylceramidase</fullName>
    </submittedName>
</protein>
<keyword evidence="9" id="KW-1185">Reference proteome</keyword>
<dbReference type="AlphaFoldDB" id="A0A543B010"/>
<evidence type="ECO:0000256" key="5">
    <source>
        <dbReference type="SAM" id="SignalP"/>
    </source>
</evidence>
<comment type="similarity">
    <text evidence="1 4">Belongs to the glycosyl hydrolase 5 (cellulase A) family.</text>
</comment>
<dbReference type="GO" id="GO:0016042">
    <property type="term" value="P:lipid catabolic process"/>
    <property type="evidence" value="ECO:0007669"/>
    <property type="project" value="UniProtKB-ARBA"/>
</dbReference>
<dbReference type="GO" id="GO:1901136">
    <property type="term" value="P:carbohydrate derivative catabolic process"/>
    <property type="evidence" value="ECO:0007669"/>
    <property type="project" value="UniProtKB-ARBA"/>
</dbReference>
<reference evidence="8 9" key="1">
    <citation type="submission" date="2019-06" db="EMBL/GenBank/DDBJ databases">
        <title>Sequencing the genomes of 1000 actinobacteria strains.</title>
        <authorList>
            <person name="Klenk H.-P."/>
        </authorList>
    </citation>
    <scope>NUCLEOTIDE SEQUENCE [LARGE SCALE GENOMIC DNA]</scope>
    <source>
        <strain evidence="8 9">DSM 45928</strain>
    </source>
</reference>
<dbReference type="Pfam" id="PF18564">
    <property type="entry name" value="Glyco_hydro_5_C"/>
    <property type="match status" value="1"/>
</dbReference>
<evidence type="ECO:0000256" key="1">
    <source>
        <dbReference type="ARBA" id="ARBA00005641"/>
    </source>
</evidence>
<evidence type="ECO:0000256" key="2">
    <source>
        <dbReference type="ARBA" id="ARBA00022801"/>
    </source>
</evidence>
<evidence type="ECO:0000259" key="6">
    <source>
        <dbReference type="Pfam" id="PF00150"/>
    </source>
</evidence>
<feature type="chain" id="PRO_5038968712" evidence="5">
    <location>
        <begin position="21"/>
        <end position="467"/>
    </location>
</feature>
<name>A0A543B010_9ACTN</name>
<organism evidence="8 9">
    <name type="scientific">Stackebrandtia endophytica</name>
    <dbReference type="NCBI Taxonomy" id="1496996"/>
    <lineage>
        <taxon>Bacteria</taxon>
        <taxon>Bacillati</taxon>
        <taxon>Actinomycetota</taxon>
        <taxon>Actinomycetes</taxon>
        <taxon>Glycomycetales</taxon>
        <taxon>Glycomycetaceae</taxon>
        <taxon>Stackebrandtia</taxon>
    </lineage>
</organism>
<evidence type="ECO:0000256" key="3">
    <source>
        <dbReference type="ARBA" id="ARBA00023295"/>
    </source>
</evidence>
<dbReference type="PANTHER" id="PTHR31308">
    <property type="match status" value="1"/>
</dbReference>
<dbReference type="PANTHER" id="PTHR31308:SF3">
    <property type="entry name" value="ENDOGLYCOCERAMIDASE"/>
    <property type="match status" value="1"/>
</dbReference>
<dbReference type="Proteomes" id="UP000317043">
    <property type="component" value="Unassembled WGS sequence"/>
</dbReference>
<dbReference type="InParanoid" id="A0A543B010"/>
<dbReference type="GO" id="GO:0004553">
    <property type="term" value="F:hydrolase activity, hydrolyzing O-glycosyl compounds"/>
    <property type="evidence" value="ECO:0007669"/>
    <property type="project" value="InterPro"/>
</dbReference>